<proteinExistence type="predicted"/>
<dbReference type="InterPro" id="IPR029063">
    <property type="entry name" value="SAM-dependent_MTases_sf"/>
</dbReference>
<dbReference type="GO" id="GO:0002098">
    <property type="term" value="P:tRNA wobble uridine modification"/>
    <property type="evidence" value="ECO:0007669"/>
    <property type="project" value="TreeGrafter"/>
</dbReference>
<dbReference type="GO" id="GO:0030488">
    <property type="term" value="P:tRNA methylation"/>
    <property type="evidence" value="ECO:0007669"/>
    <property type="project" value="TreeGrafter"/>
</dbReference>
<evidence type="ECO:0000256" key="3">
    <source>
        <dbReference type="ARBA" id="ARBA00022691"/>
    </source>
</evidence>
<dbReference type="Ensembl" id="ENSSSUT00005017212.1">
    <property type="protein sequence ID" value="ENSSSUP00005015079.1"/>
    <property type="gene ID" value="ENSSSUG00005009724.1"/>
</dbReference>
<keyword evidence="2" id="KW-0808">Transferase</keyword>
<feature type="region of interest" description="Disordered" evidence="5">
    <location>
        <begin position="95"/>
        <end position="163"/>
    </location>
</feature>
<reference evidence="7" key="2">
    <citation type="submission" date="2025-08" db="UniProtKB">
        <authorList>
            <consortium name="Ensembl"/>
        </authorList>
    </citation>
    <scope>IDENTIFICATION</scope>
</reference>
<dbReference type="Pfam" id="PF08241">
    <property type="entry name" value="Methyltransf_11"/>
    <property type="match status" value="1"/>
</dbReference>
<reference evidence="7" key="3">
    <citation type="submission" date="2025-09" db="UniProtKB">
        <authorList>
            <consortium name="Ensembl"/>
        </authorList>
    </citation>
    <scope>IDENTIFICATION</scope>
</reference>
<dbReference type="OMA" id="SCYFIGC"/>
<reference evidence="7 8" key="1">
    <citation type="submission" date="2019-05" db="EMBL/GenBank/DDBJ databases">
        <title>A Chromosome-scale Meerkat (S. suricatta) Genome Assembly.</title>
        <authorList>
            <person name="Dudchenko O."/>
            <person name="Lieberman Aiden E."/>
            <person name="Tung J."/>
            <person name="Barreiro L.B."/>
            <person name="Clutton-Brock T.H."/>
        </authorList>
    </citation>
    <scope>NUCLEOTIDE SEQUENCE [LARGE SCALE GENOMIC DNA]</scope>
</reference>
<keyword evidence="4" id="KW-0007">Acetylation</keyword>
<dbReference type="GO" id="GO:0008757">
    <property type="term" value="F:S-adenosylmethionine-dependent methyltransferase activity"/>
    <property type="evidence" value="ECO:0007669"/>
    <property type="project" value="InterPro"/>
</dbReference>
<dbReference type="AlphaFoldDB" id="A0A673U1B6"/>
<feature type="compositionally biased region" description="Basic and acidic residues" evidence="5">
    <location>
        <begin position="95"/>
        <end position="110"/>
    </location>
</feature>
<evidence type="ECO:0000256" key="5">
    <source>
        <dbReference type="SAM" id="MobiDB-lite"/>
    </source>
</evidence>
<evidence type="ECO:0000256" key="4">
    <source>
        <dbReference type="ARBA" id="ARBA00022990"/>
    </source>
</evidence>
<dbReference type="GO" id="GO:0005634">
    <property type="term" value="C:nucleus"/>
    <property type="evidence" value="ECO:0007669"/>
    <property type="project" value="TreeGrafter"/>
</dbReference>
<sequence>MHPFYIPDIGCDRSQSLVDICRERHFPAFVCDALAVPIRSGACDACISVAVIHHFATAERRAAALQELARLLRPGGKALVYVWAMEQEYNEKKSKYLRENRTSPRREEGVSSRSSGAAVLVEQVPDAGPPEPARQGSPLGDFQEGGRNSRKATSAKLPVHTNRTSFHSQDLLVPWHLKGHPGNHKPAEPLGRGGPQGPSPVFHRFYHVFREGELEAACRTLSDIRVLRSYYDQGNWCVVLEKV</sequence>
<feature type="domain" description="Methyltransferase type 11" evidence="6">
    <location>
        <begin position="9"/>
        <end position="79"/>
    </location>
</feature>
<dbReference type="GO" id="GO:0106335">
    <property type="term" value="F:tRNA (5-carboxymethyluridine(34)-5-O)-methyltransferase activity"/>
    <property type="evidence" value="ECO:0007669"/>
    <property type="project" value="TreeGrafter"/>
</dbReference>
<name>A0A673U1B6_SURSU</name>
<dbReference type="InterPro" id="IPR013216">
    <property type="entry name" value="Methyltransf_11"/>
</dbReference>
<organism evidence="7 8">
    <name type="scientific">Suricata suricatta</name>
    <name type="common">Meerkat</name>
    <dbReference type="NCBI Taxonomy" id="37032"/>
    <lineage>
        <taxon>Eukaryota</taxon>
        <taxon>Metazoa</taxon>
        <taxon>Chordata</taxon>
        <taxon>Craniata</taxon>
        <taxon>Vertebrata</taxon>
        <taxon>Euteleostomi</taxon>
        <taxon>Mammalia</taxon>
        <taxon>Eutheria</taxon>
        <taxon>Laurasiatheria</taxon>
        <taxon>Carnivora</taxon>
        <taxon>Feliformia</taxon>
        <taxon>Herpestidae</taxon>
        <taxon>Suricata</taxon>
    </lineage>
</organism>
<evidence type="ECO:0000313" key="8">
    <source>
        <dbReference type="Proteomes" id="UP000472268"/>
    </source>
</evidence>
<dbReference type="PANTHER" id="PTHR13069:SF21">
    <property type="entry name" value="ALKYLATED DNA REPAIR PROTEIN ALKB HOMOLOG 8"/>
    <property type="match status" value="1"/>
</dbReference>
<dbReference type="CDD" id="cd02440">
    <property type="entry name" value="AdoMet_MTases"/>
    <property type="match status" value="1"/>
</dbReference>
<accession>A0A673U1B6</accession>
<evidence type="ECO:0000313" key="7">
    <source>
        <dbReference type="Ensembl" id="ENSSSUP00005015079.1"/>
    </source>
</evidence>
<keyword evidence="3" id="KW-0949">S-adenosyl-L-methionine</keyword>
<evidence type="ECO:0000259" key="6">
    <source>
        <dbReference type="Pfam" id="PF08241"/>
    </source>
</evidence>
<dbReference type="PANTHER" id="PTHR13069">
    <property type="entry name" value="ALKYLATED DNA REPAIR PROTEIN ALKB HOMOLOG 8"/>
    <property type="match status" value="1"/>
</dbReference>
<dbReference type="GO" id="GO:0000049">
    <property type="term" value="F:tRNA binding"/>
    <property type="evidence" value="ECO:0007669"/>
    <property type="project" value="TreeGrafter"/>
</dbReference>
<keyword evidence="1" id="KW-0489">Methyltransferase</keyword>
<dbReference type="Gene3D" id="3.40.50.150">
    <property type="entry name" value="Vaccinia Virus protein VP39"/>
    <property type="match status" value="1"/>
</dbReference>
<dbReference type="SUPFAM" id="SSF53335">
    <property type="entry name" value="S-adenosyl-L-methionine-dependent methyltransferases"/>
    <property type="match status" value="1"/>
</dbReference>
<evidence type="ECO:0000256" key="2">
    <source>
        <dbReference type="ARBA" id="ARBA00022679"/>
    </source>
</evidence>
<protein>
    <recommendedName>
        <fullName evidence="6">Methyltransferase type 11 domain-containing protein</fullName>
    </recommendedName>
</protein>
<evidence type="ECO:0000256" key="1">
    <source>
        <dbReference type="ARBA" id="ARBA00022603"/>
    </source>
</evidence>
<keyword evidence="8" id="KW-1185">Reference proteome</keyword>
<dbReference type="GO" id="GO:0005737">
    <property type="term" value="C:cytoplasm"/>
    <property type="evidence" value="ECO:0007669"/>
    <property type="project" value="TreeGrafter"/>
</dbReference>
<dbReference type="Proteomes" id="UP000472268">
    <property type="component" value="Chromosome 11"/>
</dbReference>
<dbReference type="InterPro" id="IPR051422">
    <property type="entry name" value="AlkB_tRNA_MeTrf/Diox"/>
</dbReference>